<evidence type="ECO:0000256" key="2">
    <source>
        <dbReference type="ARBA" id="ARBA00022448"/>
    </source>
</evidence>
<keyword evidence="3" id="KW-0732">Signal</keyword>
<dbReference type="AlphaFoldDB" id="A0A518GTY0"/>
<dbReference type="GO" id="GO:0009306">
    <property type="term" value="P:protein secretion"/>
    <property type="evidence" value="ECO:0007669"/>
    <property type="project" value="InterPro"/>
</dbReference>
<feature type="region of interest" description="Disordered" evidence="7">
    <location>
        <begin position="831"/>
        <end position="875"/>
    </location>
</feature>
<dbReference type="InterPro" id="IPR011662">
    <property type="entry name" value="Secretin/TonB_short_N"/>
</dbReference>
<evidence type="ECO:0000256" key="5">
    <source>
        <dbReference type="ARBA" id="ARBA00023237"/>
    </source>
</evidence>
<dbReference type="RefSeq" id="WP_145303971.1">
    <property type="nucleotide sequence ID" value="NZ_CP036299.1"/>
</dbReference>
<evidence type="ECO:0000259" key="8">
    <source>
        <dbReference type="SMART" id="SM00965"/>
    </source>
</evidence>
<evidence type="ECO:0000256" key="6">
    <source>
        <dbReference type="RuleBase" id="RU004003"/>
    </source>
</evidence>
<dbReference type="PANTHER" id="PTHR30332">
    <property type="entry name" value="PROBABLE GENERAL SECRETION PATHWAY PROTEIN D"/>
    <property type="match status" value="1"/>
</dbReference>
<dbReference type="Proteomes" id="UP000315349">
    <property type="component" value="Chromosome"/>
</dbReference>
<dbReference type="EMBL" id="CP036299">
    <property type="protein sequence ID" value="QDV32054.1"/>
    <property type="molecule type" value="Genomic_DNA"/>
</dbReference>
<dbReference type="OrthoDB" id="9813141at2"/>
<feature type="compositionally biased region" description="Polar residues" evidence="7">
    <location>
        <begin position="63"/>
        <end position="93"/>
    </location>
</feature>
<accession>A0A518GTY0</accession>
<feature type="compositionally biased region" description="Low complexity" evidence="7">
    <location>
        <begin position="831"/>
        <end position="850"/>
    </location>
</feature>
<dbReference type="GO" id="GO:0019867">
    <property type="term" value="C:outer membrane"/>
    <property type="evidence" value="ECO:0007669"/>
    <property type="project" value="InterPro"/>
</dbReference>
<feature type="compositionally biased region" description="Polar residues" evidence="7">
    <location>
        <begin position="230"/>
        <end position="244"/>
    </location>
</feature>
<dbReference type="Pfam" id="PF00263">
    <property type="entry name" value="Secretin"/>
    <property type="match status" value="1"/>
</dbReference>
<feature type="compositionally biased region" description="Polar residues" evidence="7">
    <location>
        <begin position="161"/>
        <end position="171"/>
    </location>
</feature>
<dbReference type="Gene3D" id="3.30.1370.120">
    <property type="match status" value="1"/>
</dbReference>
<dbReference type="InterPro" id="IPR004846">
    <property type="entry name" value="T2SS/T3SS_dom"/>
</dbReference>
<feature type="domain" description="Secretin/TonB short N-terminal" evidence="8">
    <location>
        <begin position="332"/>
        <end position="380"/>
    </location>
</feature>
<keyword evidence="10" id="KW-1185">Reference proteome</keyword>
<feature type="region of interest" description="Disordered" evidence="7">
    <location>
        <begin position="230"/>
        <end position="268"/>
    </location>
</feature>
<evidence type="ECO:0000256" key="3">
    <source>
        <dbReference type="ARBA" id="ARBA00022729"/>
    </source>
</evidence>
<dbReference type="SMART" id="SM00965">
    <property type="entry name" value="STN"/>
    <property type="match status" value="1"/>
</dbReference>
<dbReference type="Pfam" id="PF07660">
    <property type="entry name" value="STN"/>
    <property type="match status" value="1"/>
</dbReference>
<organism evidence="9 10">
    <name type="scientific">Planctopirus ephydatiae</name>
    <dbReference type="NCBI Taxonomy" id="2528019"/>
    <lineage>
        <taxon>Bacteria</taxon>
        <taxon>Pseudomonadati</taxon>
        <taxon>Planctomycetota</taxon>
        <taxon>Planctomycetia</taxon>
        <taxon>Planctomycetales</taxon>
        <taxon>Planctomycetaceae</taxon>
        <taxon>Planctopirus</taxon>
    </lineage>
</organism>
<feature type="region of interest" description="Disordered" evidence="7">
    <location>
        <begin position="149"/>
        <end position="171"/>
    </location>
</feature>
<dbReference type="InterPro" id="IPR050810">
    <property type="entry name" value="Bact_Secretion_Sys_Channel"/>
</dbReference>
<evidence type="ECO:0000256" key="4">
    <source>
        <dbReference type="ARBA" id="ARBA00023136"/>
    </source>
</evidence>
<feature type="compositionally biased region" description="Polar residues" evidence="7">
    <location>
        <begin position="102"/>
        <end position="120"/>
    </location>
</feature>
<evidence type="ECO:0000313" key="10">
    <source>
        <dbReference type="Proteomes" id="UP000315349"/>
    </source>
</evidence>
<feature type="compositionally biased region" description="Pro residues" evidence="7">
    <location>
        <begin position="856"/>
        <end position="875"/>
    </location>
</feature>
<feature type="region of interest" description="Disordered" evidence="7">
    <location>
        <begin position="41"/>
        <end position="135"/>
    </location>
</feature>
<evidence type="ECO:0000256" key="7">
    <source>
        <dbReference type="SAM" id="MobiDB-lite"/>
    </source>
</evidence>
<sequence>MPASPFNTAFRAMALGFALPVTLFVGSEFWPSEWKSTPLVRGSTTATRSAAQFPQTDVPPASETRSALETRSTPATTSQRAISLSNVKPSVGQTAAADRLSSPAQSSISRPAQYSRNIPDSRNIPAVPEPHDLPEVDTQDLPVISFHTLPVDEPPLRQPHTGKSSPPGNRQIEAQLSGLERKIEMLAQAQTDRQQSDLERARALYDQMRNSQQLQQIENRLNELSLKSTQAQLTAPATSTQSSAVPVENKSSPETTPTTNPSKDDLLQQTVLPSTATPPEGESLPQIRVMPQIPHGPDGPGGTVTSDEKFDLQVEQAELPRVLELLAQMAGINILTSPEVVGKVTVNLQGVTLEAALDGLLRTRGYLYQREGDIVFVMTAREAEARRLASRKVLTKIYQPNYINVKELQQLVQPILTPTLGKVSITSPSSVGIAENATDAGGDSLSQRDAILVQDYEEVINEIDRVIIEMDIPPLQVIIDAKILSVKLTDDMAFGVNLALLGGDKNLAVTGNGASIATSSGFPGGTGSIIPPGAQFLANTAGLKYGFIAGDITGFIRALESIADTSLVASPQIRALNKQRAEMIIGNRLSYKTLAFNSTQTIENVNFLESGTKLIIRPFIAPDGLVRMEVHPERSRAVINQSTGLPDQDTTEVTTNVMVRDGQTVVIGGLISEESTESIDRVPVLGAIPLVGAAFRNKSSRIERTELIVLITPRIVDEFAAAAEGDILQAATEERAAHFRDHLSPVNRNSLTRAHYERAAFYLQKGELMRARQHIDAALHQNSADLDALQLRNEINTQIEAKTGEMFRWPGRNKKSARQAAAAAITPSPITPTVLLPSTGTTTVSQTTDTWEMPAELPPPPTPAPLPPPVPAPGF</sequence>
<feature type="compositionally biased region" description="Polar residues" evidence="7">
    <location>
        <begin position="42"/>
        <end position="55"/>
    </location>
</feature>
<reference evidence="9 10" key="1">
    <citation type="submission" date="2019-02" db="EMBL/GenBank/DDBJ databases">
        <title>Deep-cultivation of Planctomycetes and their phenomic and genomic characterization uncovers novel biology.</title>
        <authorList>
            <person name="Wiegand S."/>
            <person name="Jogler M."/>
            <person name="Boedeker C."/>
            <person name="Pinto D."/>
            <person name="Vollmers J."/>
            <person name="Rivas-Marin E."/>
            <person name="Kohn T."/>
            <person name="Peeters S.H."/>
            <person name="Heuer A."/>
            <person name="Rast P."/>
            <person name="Oberbeckmann S."/>
            <person name="Bunk B."/>
            <person name="Jeske O."/>
            <person name="Meyerdierks A."/>
            <person name="Storesund J.E."/>
            <person name="Kallscheuer N."/>
            <person name="Luecker S."/>
            <person name="Lage O.M."/>
            <person name="Pohl T."/>
            <person name="Merkel B.J."/>
            <person name="Hornburger P."/>
            <person name="Mueller R.-W."/>
            <person name="Bruemmer F."/>
            <person name="Labrenz M."/>
            <person name="Spormann A.M."/>
            <person name="Op den Camp H."/>
            <person name="Overmann J."/>
            <person name="Amann R."/>
            <person name="Jetten M.S.M."/>
            <person name="Mascher T."/>
            <person name="Medema M.H."/>
            <person name="Devos D.P."/>
            <person name="Kaster A.-K."/>
            <person name="Ovreas L."/>
            <person name="Rohde M."/>
            <person name="Galperin M.Y."/>
            <person name="Jogler C."/>
        </authorList>
    </citation>
    <scope>NUCLEOTIDE SEQUENCE [LARGE SCALE GENOMIC DNA]</scope>
    <source>
        <strain evidence="9 10">Spb1</strain>
    </source>
</reference>
<feature type="compositionally biased region" description="Low complexity" evidence="7">
    <location>
        <begin position="248"/>
        <end position="261"/>
    </location>
</feature>
<keyword evidence="4" id="KW-0472">Membrane</keyword>
<evidence type="ECO:0000313" key="9">
    <source>
        <dbReference type="EMBL" id="QDV32054.1"/>
    </source>
</evidence>
<dbReference type="InterPro" id="IPR001775">
    <property type="entry name" value="GspD/PilQ"/>
</dbReference>
<dbReference type="PANTHER" id="PTHR30332:SF24">
    <property type="entry name" value="SECRETIN GSPD-RELATED"/>
    <property type="match status" value="1"/>
</dbReference>
<dbReference type="InterPro" id="IPR038591">
    <property type="entry name" value="NolW-like_sf"/>
</dbReference>
<dbReference type="PRINTS" id="PR00811">
    <property type="entry name" value="BCTERIALGSPD"/>
</dbReference>
<dbReference type="KEGG" id="peh:Spb1_40020"/>
<comment type="similarity">
    <text evidence="6">Belongs to the bacterial secretin family.</text>
</comment>
<evidence type="ECO:0000256" key="1">
    <source>
        <dbReference type="ARBA" id="ARBA00004370"/>
    </source>
</evidence>
<comment type="subcellular location">
    <subcellularLocation>
        <location evidence="1">Membrane</location>
    </subcellularLocation>
</comment>
<dbReference type="GO" id="GO:0015627">
    <property type="term" value="C:type II protein secretion system complex"/>
    <property type="evidence" value="ECO:0007669"/>
    <property type="project" value="TreeGrafter"/>
</dbReference>
<gene>
    <name evidence="9" type="primary">pilQ</name>
    <name evidence="9" type="ORF">Spb1_40020</name>
</gene>
<protein>
    <submittedName>
        <fullName evidence="9">Type IV pilus biogenesis and competence protein PilQ</fullName>
    </submittedName>
</protein>
<keyword evidence="2" id="KW-0813">Transport</keyword>
<keyword evidence="5" id="KW-0998">Cell outer membrane</keyword>
<proteinExistence type="inferred from homology"/>
<dbReference type="PRINTS" id="PR01032">
    <property type="entry name" value="PHAGEIV"/>
</dbReference>
<name>A0A518GTY0_9PLAN</name>